<evidence type="ECO:0000313" key="1">
    <source>
        <dbReference type="EMBL" id="MBX60951.1"/>
    </source>
</evidence>
<name>A0A2P2Q1U1_RHIMU</name>
<reference evidence="1" key="1">
    <citation type="submission" date="2018-02" db="EMBL/GenBank/DDBJ databases">
        <title>Rhizophora mucronata_Transcriptome.</title>
        <authorList>
            <person name="Meera S.P."/>
            <person name="Sreeshan A."/>
            <person name="Augustine A."/>
        </authorList>
    </citation>
    <scope>NUCLEOTIDE SEQUENCE</scope>
    <source>
        <tissue evidence="1">Leaf</tissue>
    </source>
</reference>
<accession>A0A2P2Q1U1</accession>
<protein>
    <submittedName>
        <fullName evidence="1">Uncharacterized protein</fullName>
    </submittedName>
</protein>
<dbReference type="EMBL" id="GGEC01080467">
    <property type="protein sequence ID" value="MBX60951.1"/>
    <property type="molecule type" value="Transcribed_RNA"/>
</dbReference>
<sequence length="11" mass="1344">MMCTICRTRTK</sequence>
<proteinExistence type="predicted"/>
<organism evidence="1">
    <name type="scientific">Rhizophora mucronata</name>
    <name type="common">Asiatic mangrove</name>
    <dbReference type="NCBI Taxonomy" id="61149"/>
    <lineage>
        <taxon>Eukaryota</taxon>
        <taxon>Viridiplantae</taxon>
        <taxon>Streptophyta</taxon>
        <taxon>Embryophyta</taxon>
        <taxon>Tracheophyta</taxon>
        <taxon>Spermatophyta</taxon>
        <taxon>Magnoliopsida</taxon>
        <taxon>eudicotyledons</taxon>
        <taxon>Gunneridae</taxon>
        <taxon>Pentapetalae</taxon>
        <taxon>rosids</taxon>
        <taxon>fabids</taxon>
        <taxon>Malpighiales</taxon>
        <taxon>Rhizophoraceae</taxon>
        <taxon>Rhizophora</taxon>
    </lineage>
</organism>